<feature type="region of interest" description="Disordered" evidence="2">
    <location>
        <begin position="1"/>
        <end position="39"/>
    </location>
</feature>
<protein>
    <submittedName>
        <fullName evidence="3">Uncharacterized protein</fullName>
    </submittedName>
</protein>
<keyword evidence="4" id="KW-1185">Reference proteome</keyword>
<dbReference type="Proteomes" id="UP000217199">
    <property type="component" value="Unassembled WGS sequence"/>
</dbReference>
<dbReference type="AlphaFoldDB" id="A0A286UKE1"/>
<feature type="region of interest" description="Disordered" evidence="2">
    <location>
        <begin position="155"/>
        <end position="190"/>
    </location>
</feature>
<organism evidence="3 4">
    <name type="scientific">Pyrrhoderma noxium</name>
    <dbReference type="NCBI Taxonomy" id="2282107"/>
    <lineage>
        <taxon>Eukaryota</taxon>
        <taxon>Fungi</taxon>
        <taxon>Dikarya</taxon>
        <taxon>Basidiomycota</taxon>
        <taxon>Agaricomycotina</taxon>
        <taxon>Agaricomycetes</taxon>
        <taxon>Hymenochaetales</taxon>
        <taxon>Hymenochaetaceae</taxon>
        <taxon>Pyrrhoderma</taxon>
    </lineage>
</organism>
<keyword evidence="1" id="KW-0175">Coiled coil</keyword>
<sequence>MATRPRPNSPPHPSDKSGTFTINNNTHSRNSSSRGIGLGLGLEYENEGYHSDAPSEQSQDLARRIKEQERHLKEGRPSSIDMALDMERELESDLEEHEHEHENEQELSHGRDANISGGNKNDIDDDESGLKPESSGTEYLDEVDLIGSNAALNSNSKDQQQSLPQQQQQQQKQYPNLGKKPGMVDDGSRRVSLDPHVLSAIIANLRADLENATRERDALTAELERVPAREAELREALALLTERAAELEGELAKLRRKSQEDDESIQMLRTKVEESRRGLMRLQTENKRVSMMSLDTGRANSLFGAGPSSSKRTSFTPLTGSGAGRIPGHRRISSVSEPPSLHEFNIGDTASLKLSPSKAGGTISLPDESGQQEDVKKSRRSSAFYAPARSGATSPIFDSQEVSFGDMISASQAQAQVAQAQAQIEALIRERDAAHSLLASTKQELAEAQEAREASEQCVVALRTFISANNVGEDGPPAGGEILKLPPLPTEKNMDDEKHASPPKRPTVGTGWSFGKLWRSDSGGVGGSSGMTAPVDSVPRRSSSESTSVITPVSSSGPGLSVTGSTPTTPGQSFSRKLGGFFGGRGQSVTSITSVTSYTESAHPPTAHGQQEPIANGLGSDDEGETGEERERGMPSASASVSTGGMSADDGPSEPVSPDIEITNVVVVKDVEDTEINTPIARIEHEVEHGVNEKQPTTVVPVPEAASVDSGLV</sequence>
<feature type="compositionally biased region" description="Low complexity" evidence="2">
    <location>
        <begin position="544"/>
        <end position="559"/>
    </location>
</feature>
<gene>
    <name evidence="3" type="ORF">PNOK_0497400</name>
</gene>
<feature type="coiled-coil region" evidence="1">
    <location>
        <begin position="410"/>
        <end position="458"/>
    </location>
</feature>
<feature type="compositionally biased region" description="Basic and acidic residues" evidence="2">
    <location>
        <begin position="85"/>
        <end position="112"/>
    </location>
</feature>
<feature type="region of interest" description="Disordered" evidence="2">
    <location>
        <begin position="69"/>
        <end position="135"/>
    </location>
</feature>
<reference evidence="3 4" key="1">
    <citation type="journal article" date="2017" name="Mol. Ecol.">
        <title>Comparative and population genomic landscape of Phellinus noxius: A hypervariable fungus causing root rot in trees.</title>
        <authorList>
            <person name="Chung C.L."/>
            <person name="Lee T.J."/>
            <person name="Akiba M."/>
            <person name="Lee H.H."/>
            <person name="Kuo T.H."/>
            <person name="Liu D."/>
            <person name="Ke H.M."/>
            <person name="Yokoi T."/>
            <person name="Roa M.B."/>
            <person name="Lu M.J."/>
            <person name="Chang Y.Y."/>
            <person name="Ann P.J."/>
            <person name="Tsai J.N."/>
            <person name="Chen C.Y."/>
            <person name="Tzean S.S."/>
            <person name="Ota Y."/>
            <person name="Hattori T."/>
            <person name="Sahashi N."/>
            <person name="Liou R.F."/>
            <person name="Kikuchi T."/>
            <person name="Tsai I.J."/>
        </authorList>
    </citation>
    <scope>NUCLEOTIDE SEQUENCE [LARGE SCALE GENOMIC DNA]</scope>
    <source>
        <strain evidence="3 4">FFPRI411160</strain>
    </source>
</reference>
<feature type="coiled-coil region" evidence="1">
    <location>
        <begin position="202"/>
        <end position="285"/>
    </location>
</feature>
<feature type="compositionally biased region" description="Low complexity" evidence="2">
    <location>
        <begin position="23"/>
        <end position="35"/>
    </location>
</feature>
<evidence type="ECO:0000256" key="1">
    <source>
        <dbReference type="SAM" id="Coils"/>
    </source>
</evidence>
<feature type="region of interest" description="Disordered" evidence="2">
    <location>
        <begin position="488"/>
        <end position="658"/>
    </location>
</feature>
<feature type="compositionally biased region" description="Polar residues" evidence="2">
    <location>
        <begin position="562"/>
        <end position="575"/>
    </location>
</feature>
<dbReference type="STRING" id="2282107.A0A286UKE1"/>
<dbReference type="InParanoid" id="A0A286UKE1"/>
<name>A0A286UKE1_9AGAM</name>
<evidence type="ECO:0000313" key="3">
    <source>
        <dbReference type="EMBL" id="PAV20040.1"/>
    </source>
</evidence>
<accession>A0A286UKE1</accession>
<dbReference type="OrthoDB" id="2505754at2759"/>
<evidence type="ECO:0000256" key="2">
    <source>
        <dbReference type="SAM" id="MobiDB-lite"/>
    </source>
</evidence>
<proteinExistence type="predicted"/>
<dbReference type="EMBL" id="NBII01000004">
    <property type="protein sequence ID" value="PAV20040.1"/>
    <property type="molecule type" value="Genomic_DNA"/>
</dbReference>
<feature type="region of interest" description="Disordered" evidence="2">
    <location>
        <begin position="302"/>
        <end position="382"/>
    </location>
</feature>
<comment type="caution">
    <text evidence="3">The sequence shown here is derived from an EMBL/GenBank/DDBJ whole genome shotgun (WGS) entry which is preliminary data.</text>
</comment>
<feature type="compositionally biased region" description="Low complexity" evidence="2">
    <location>
        <begin position="159"/>
        <end position="173"/>
    </location>
</feature>
<feature type="compositionally biased region" description="Low complexity" evidence="2">
    <location>
        <begin position="588"/>
        <end position="601"/>
    </location>
</feature>
<evidence type="ECO:0000313" key="4">
    <source>
        <dbReference type="Proteomes" id="UP000217199"/>
    </source>
</evidence>
<feature type="compositionally biased region" description="Polar residues" evidence="2">
    <location>
        <begin position="307"/>
        <end position="319"/>
    </location>
</feature>